<accession>W9WT50</accession>
<protein>
    <recommendedName>
        <fullName evidence="1">Clr5 domain-containing protein</fullName>
    </recommendedName>
</protein>
<proteinExistence type="predicted"/>
<name>W9WT50_9EURO</name>
<reference evidence="2 3" key="1">
    <citation type="submission" date="2013-03" db="EMBL/GenBank/DDBJ databases">
        <title>The Genome Sequence of Cladophialophora psammophila CBS 110553.</title>
        <authorList>
            <consortium name="The Broad Institute Genomics Platform"/>
            <person name="Cuomo C."/>
            <person name="de Hoog S."/>
            <person name="Gorbushina A."/>
            <person name="Walker B."/>
            <person name="Young S.K."/>
            <person name="Zeng Q."/>
            <person name="Gargeya S."/>
            <person name="Fitzgerald M."/>
            <person name="Haas B."/>
            <person name="Abouelleil A."/>
            <person name="Allen A.W."/>
            <person name="Alvarado L."/>
            <person name="Arachchi H.M."/>
            <person name="Berlin A.M."/>
            <person name="Chapman S.B."/>
            <person name="Gainer-Dewar J."/>
            <person name="Goldberg J."/>
            <person name="Griggs A."/>
            <person name="Gujja S."/>
            <person name="Hansen M."/>
            <person name="Howarth C."/>
            <person name="Imamovic A."/>
            <person name="Ireland A."/>
            <person name="Larimer J."/>
            <person name="McCowan C."/>
            <person name="Murphy C."/>
            <person name="Pearson M."/>
            <person name="Poon T.W."/>
            <person name="Priest M."/>
            <person name="Roberts A."/>
            <person name="Saif S."/>
            <person name="Shea T."/>
            <person name="Sisk P."/>
            <person name="Sykes S."/>
            <person name="Wortman J."/>
            <person name="Nusbaum C."/>
            <person name="Birren B."/>
        </authorList>
    </citation>
    <scope>NUCLEOTIDE SEQUENCE [LARGE SCALE GENOMIC DNA]</scope>
    <source>
        <strain evidence="2 3">CBS 110553</strain>
    </source>
</reference>
<dbReference type="RefSeq" id="XP_007744902.1">
    <property type="nucleotide sequence ID" value="XM_007746712.1"/>
</dbReference>
<dbReference type="InterPro" id="IPR025676">
    <property type="entry name" value="Clr5_dom"/>
</dbReference>
<dbReference type="AlphaFoldDB" id="W9WT50"/>
<dbReference type="Pfam" id="PF14420">
    <property type="entry name" value="Clr5"/>
    <property type="match status" value="1"/>
</dbReference>
<comment type="caution">
    <text evidence="2">The sequence shown here is derived from an EMBL/GenBank/DDBJ whole genome shotgun (WGS) entry which is preliminary data.</text>
</comment>
<evidence type="ECO:0000313" key="2">
    <source>
        <dbReference type="EMBL" id="EXJ71123.1"/>
    </source>
</evidence>
<dbReference type="GeneID" id="19190829"/>
<dbReference type="HOGENOM" id="CLU_1722187_0_0_1"/>
<gene>
    <name evidence="2" type="ORF">A1O5_06117</name>
</gene>
<evidence type="ECO:0000313" key="3">
    <source>
        <dbReference type="Proteomes" id="UP000019471"/>
    </source>
</evidence>
<dbReference type="OrthoDB" id="3910313at2759"/>
<feature type="domain" description="Clr5" evidence="1">
    <location>
        <begin position="19"/>
        <end position="86"/>
    </location>
</feature>
<keyword evidence="3" id="KW-1185">Reference proteome</keyword>
<organism evidence="2 3">
    <name type="scientific">Cladophialophora psammophila CBS 110553</name>
    <dbReference type="NCBI Taxonomy" id="1182543"/>
    <lineage>
        <taxon>Eukaryota</taxon>
        <taxon>Fungi</taxon>
        <taxon>Dikarya</taxon>
        <taxon>Ascomycota</taxon>
        <taxon>Pezizomycotina</taxon>
        <taxon>Eurotiomycetes</taxon>
        <taxon>Chaetothyriomycetidae</taxon>
        <taxon>Chaetothyriales</taxon>
        <taxon>Herpotrichiellaceae</taxon>
        <taxon>Cladophialophora</taxon>
    </lineage>
</organism>
<evidence type="ECO:0000259" key="1">
    <source>
        <dbReference type="Pfam" id="PF14420"/>
    </source>
</evidence>
<dbReference type="Proteomes" id="UP000019471">
    <property type="component" value="Unassembled WGS sequence"/>
</dbReference>
<dbReference type="EMBL" id="AMGX01000008">
    <property type="protein sequence ID" value="EXJ71123.1"/>
    <property type="molecule type" value="Genomic_DNA"/>
</dbReference>
<sequence>MASDTRTRTSTSKHILPGEWERHRDRIVGLRRSGTILEGDDGIMAIMKREHGFVASVYICHVYTTYLTIGHLLSSSQYELQLNKWAERKNLHAEEWRQIIQTVDQYNEDGIHCDVYRNGQLIPRWTLKRKRKEYCQGHDEPVSVKGVQGRGT</sequence>